<reference evidence="2 3" key="1">
    <citation type="journal article" date="2016" name="Nat. Commun.">
        <title>Thousands of microbial genomes shed light on interconnected biogeochemical processes in an aquifer system.</title>
        <authorList>
            <person name="Anantharaman K."/>
            <person name="Brown C.T."/>
            <person name="Hug L.A."/>
            <person name="Sharon I."/>
            <person name="Castelle C.J."/>
            <person name="Probst A.J."/>
            <person name="Thomas B.C."/>
            <person name="Singh A."/>
            <person name="Wilkins M.J."/>
            <person name="Karaoz U."/>
            <person name="Brodie E.L."/>
            <person name="Williams K.H."/>
            <person name="Hubbard S.S."/>
            <person name="Banfield J.F."/>
        </authorList>
    </citation>
    <scope>NUCLEOTIDE SEQUENCE [LARGE SCALE GENOMIC DNA]</scope>
</reference>
<feature type="transmembrane region" description="Helical" evidence="1">
    <location>
        <begin position="265"/>
        <end position="288"/>
    </location>
</feature>
<name>A0A1G2CTW5_9BACT</name>
<evidence type="ECO:0000313" key="2">
    <source>
        <dbReference type="EMBL" id="OGZ04829.1"/>
    </source>
</evidence>
<evidence type="ECO:0000313" key="3">
    <source>
        <dbReference type="Proteomes" id="UP000177122"/>
    </source>
</evidence>
<dbReference type="Proteomes" id="UP000177122">
    <property type="component" value="Unassembled WGS sequence"/>
</dbReference>
<accession>A0A1G2CTW5</accession>
<dbReference type="EMBL" id="MHLI01000019">
    <property type="protein sequence ID" value="OGZ04829.1"/>
    <property type="molecule type" value="Genomic_DNA"/>
</dbReference>
<evidence type="ECO:0000256" key="1">
    <source>
        <dbReference type="SAM" id="Phobius"/>
    </source>
</evidence>
<comment type="caution">
    <text evidence="2">The sequence shown here is derived from an EMBL/GenBank/DDBJ whole genome shotgun (WGS) entry which is preliminary data.</text>
</comment>
<proteinExistence type="predicted"/>
<sequence>MLMTPFAVFAQNKVSFNLSPTTIEDKVEPSSEHSYSMRVENRGDQGTVLYPVARNIATIALDHQPVYVEGADANATELASWITYSESMLDVPAGGSATLHFTVKFPADARPGSHLAGLFLTQKPPDLKEGSAVGFDIGAILHFQMAGDVKEDTRMRAFLTDKLIYGSPNVIFTVEAENKGNTLSRPQGLIDITDMFGKKVESLLVNETAYVISPNSTGKYEVKWQPEGFVIGHFEAVVALVIPLVDGGNQTISSVTSFWILPMNIIGPVVGGLFTFILVLYVLIRLYVRRQLAGVVGTRGGGAVRGARGISRLAAVAIGLLFAIIVGLLILFFYFG</sequence>
<keyword evidence="1" id="KW-0812">Transmembrane</keyword>
<feature type="transmembrane region" description="Helical" evidence="1">
    <location>
        <begin position="309"/>
        <end position="335"/>
    </location>
</feature>
<gene>
    <name evidence="2" type="ORF">A2845_05045</name>
</gene>
<keyword evidence="1" id="KW-0472">Membrane</keyword>
<keyword evidence="1" id="KW-1133">Transmembrane helix</keyword>
<dbReference type="AlphaFoldDB" id="A0A1G2CTW5"/>
<protein>
    <submittedName>
        <fullName evidence="2">Uncharacterized protein</fullName>
    </submittedName>
</protein>
<organism evidence="2 3">
    <name type="scientific">Candidatus Lloydbacteria bacterium RIFCSPHIGHO2_01_FULL_49_22</name>
    <dbReference type="NCBI Taxonomy" id="1798658"/>
    <lineage>
        <taxon>Bacteria</taxon>
        <taxon>Candidatus Lloydiibacteriota</taxon>
    </lineage>
</organism>